<dbReference type="AlphaFoldDB" id="A0AAD8ZTI7"/>
<keyword evidence="3 11" id="KW-1133">Transmembrane helix</keyword>
<evidence type="ECO:0000259" key="13">
    <source>
        <dbReference type="PROSITE" id="PS50262"/>
    </source>
</evidence>
<dbReference type="SMART" id="SM01381">
    <property type="entry name" value="7TM_GPCR_Srsx"/>
    <property type="match status" value="1"/>
</dbReference>
<dbReference type="Pfam" id="PF00001">
    <property type="entry name" value="7tm_1"/>
    <property type="match status" value="1"/>
</dbReference>
<keyword evidence="5 10" id="KW-0297">G-protein coupled receptor</keyword>
<dbReference type="Proteomes" id="UP001239994">
    <property type="component" value="Unassembled WGS sequence"/>
</dbReference>
<dbReference type="PRINTS" id="PR00243">
    <property type="entry name" value="MUSCARINICR"/>
</dbReference>
<dbReference type="InterPro" id="IPR000995">
    <property type="entry name" value="Musac_Ach_rcpt"/>
</dbReference>
<feature type="compositionally biased region" description="Low complexity" evidence="12">
    <location>
        <begin position="244"/>
        <end position="257"/>
    </location>
</feature>
<feature type="transmembrane region" description="Helical" evidence="11">
    <location>
        <begin position="146"/>
        <end position="171"/>
    </location>
</feature>
<dbReference type="GO" id="GO:0004993">
    <property type="term" value="F:G protein-coupled serotonin receptor activity"/>
    <property type="evidence" value="ECO:0007669"/>
    <property type="project" value="TreeGrafter"/>
</dbReference>
<feature type="domain" description="G-protein coupled receptors family 1 profile" evidence="13">
    <location>
        <begin position="46"/>
        <end position="458"/>
    </location>
</feature>
<dbReference type="GO" id="GO:0016907">
    <property type="term" value="F:G protein-coupled acetylcholine receptor activity"/>
    <property type="evidence" value="ECO:0007669"/>
    <property type="project" value="UniProtKB-UniRule"/>
</dbReference>
<evidence type="ECO:0000256" key="7">
    <source>
        <dbReference type="ARBA" id="ARBA00023170"/>
    </source>
</evidence>
<dbReference type="InterPro" id="IPR017452">
    <property type="entry name" value="GPCR_Rhodpsn_7TM"/>
</dbReference>
<keyword evidence="6 11" id="KW-0472">Membrane</keyword>
<feature type="transmembrane region" description="Helical" evidence="11">
    <location>
        <begin position="104"/>
        <end position="125"/>
    </location>
</feature>
<protein>
    <recommendedName>
        <fullName evidence="11">Muscarinic acetylcholine receptor</fullName>
    </recommendedName>
</protein>
<dbReference type="GO" id="GO:0007197">
    <property type="term" value="P:adenylate cyclase-inhibiting G protein-coupled acetylcholine receptor signaling pathway"/>
    <property type="evidence" value="ECO:0007669"/>
    <property type="project" value="TreeGrafter"/>
</dbReference>
<evidence type="ECO:0000256" key="9">
    <source>
        <dbReference type="ARBA" id="ARBA00023257"/>
    </source>
</evidence>
<evidence type="ECO:0000256" key="5">
    <source>
        <dbReference type="ARBA" id="ARBA00023040"/>
    </source>
</evidence>
<reference evidence="14" key="1">
    <citation type="submission" date="2023-03" db="EMBL/GenBank/DDBJ databases">
        <title>Electrophorus voltai genome.</title>
        <authorList>
            <person name="Bian C."/>
        </authorList>
    </citation>
    <scope>NUCLEOTIDE SEQUENCE</scope>
    <source>
        <strain evidence="14">CB-2022</strain>
        <tissue evidence="14">Muscle</tissue>
    </source>
</reference>
<keyword evidence="15" id="KW-1185">Reference proteome</keyword>
<feature type="transmembrane region" description="Helical" evidence="11">
    <location>
        <begin position="442"/>
        <end position="461"/>
    </location>
</feature>
<dbReference type="PROSITE" id="PS00237">
    <property type="entry name" value="G_PROTEIN_RECEP_F1_1"/>
    <property type="match status" value="1"/>
</dbReference>
<keyword evidence="7 10" id="KW-0675">Receptor</keyword>
<evidence type="ECO:0000256" key="12">
    <source>
        <dbReference type="SAM" id="MobiDB-lite"/>
    </source>
</evidence>
<dbReference type="PRINTS" id="PR00237">
    <property type="entry name" value="GPCRRHODOPSN"/>
</dbReference>
<evidence type="ECO:0000256" key="3">
    <source>
        <dbReference type="ARBA" id="ARBA00022989"/>
    </source>
</evidence>
<feature type="compositionally biased region" description="Polar residues" evidence="12">
    <location>
        <begin position="265"/>
        <end position="274"/>
    </location>
</feature>
<dbReference type="GO" id="GO:0030425">
    <property type="term" value="C:dendrite"/>
    <property type="evidence" value="ECO:0007669"/>
    <property type="project" value="TreeGrafter"/>
</dbReference>
<dbReference type="GO" id="GO:0007187">
    <property type="term" value="P:G protein-coupled receptor signaling pathway, coupled to cyclic nucleotide second messenger"/>
    <property type="evidence" value="ECO:0007669"/>
    <property type="project" value="TreeGrafter"/>
</dbReference>
<keyword evidence="4 11" id="KW-0770">Synapse</keyword>
<proteinExistence type="inferred from homology"/>
<dbReference type="Gene3D" id="1.20.1070.10">
    <property type="entry name" value="Rhodopsin 7-helix transmembrane proteins"/>
    <property type="match status" value="2"/>
</dbReference>
<evidence type="ECO:0000256" key="10">
    <source>
        <dbReference type="RuleBase" id="RU000688"/>
    </source>
</evidence>
<keyword evidence="8 10" id="KW-0807">Transducer</keyword>
<dbReference type="EMBL" id="JAROKS010000004">
    <property type="protein sequence ID" value="KAK1804431.1"/>
    <property type="molecule type" value="Genomic_DNA"/>
</dbReference>
<dbReference type="PROSITE" id="PS50262">
    <property type="entry name" value="G_PROTEIN_RECEP_F1_2"/>
    <property type="match status" value="1"/>
</dbReference>
<evidence type="ECO:0000256" key="6">
    <source>
        <dbReference type="ARBA" id="ARBA00023136"/>
    </source>
</evidence>
<accession>A0AAD8ZTI7</accession>
<comment type="subcellular location">
    <subcellularLocation>
        <location evidence="11">Cell membrane</location>
        <topology evidence="11">Multi-pass membrane protein</topology>
    </subcellularLocation>
    <subcellularLocation>
        <location evidence="11">Postsynaptic cell membrane</location>
        <topology evidence="11">Multi-pass membrane protein</topology>
    </subcellularLocation>
</comment>
<feature type="compositionally biased region" description="Polar residues" evidence="12">
    <location>
        <begin position="234"/>
        <end position="243"/>
    </location>
</feature>
<gene>
    <name evidence="14" type="ORF">P4O66_020452</name>
</gene>
<feature type="transmembrane region" description="Helical" evidence="11">
    <location>
        <begin position="191"/>
        <end position="213"/>
    </location>
</feature>
<sequence length="489" mass="54636">MNVTPDTFTLSSSFNVTEVIAGGPHPWRTAMITLITVPLSAITIVGNILVIISFRVNPLLRTVSNYFLLSLAVADLILGTISMNLYTTYIVIGRWILGNLACDVWLAVDYVASNASVMNLLAISFDRYLSVTRPLTYRTRRTTRRAALLIGLAWGVSFFLWAPAILFWQHIVGVRTVAEGHCSVQFLSQPVITFGTAIAAFYLPVSVMVALYWQVYRETERRSKQLAGLMASEGSDTNRPWQRSSHQNSQSSSSHVNQNDHRTTQPEPEQNPTNLCPPITHCTAAWWKRRRKPCLEPPSHATNSLPRTGTVCSLQVGEEEQNTPYIHLVPMLETRLDSVNDSDFESDINIGPCPSDSLQSLDQSGGPLGLSPDAPLQASPLSRTAVRQSRKPRSWSLIREKKAARTLSAILLAFMVTWTPYNIMVLVSTFCEDCVPDGLWKLGYWLCYVNSTVNPVCYALCNKHFRVTFKALLLCGWRKQRKGNRLQGS</sequence>
<evidence type="ECO:0000256" key="1">
    <source>
        <dbReference type="ARBA" id="ARBA00022475"/>
    </source>
</evidence>
<dbReference type="SUPFAM" id="SSF81321">
    <property type="entry name" value="Family A G protein-coupled receptor-like"/>
    <property type="match status" value="1"/>
</dbReference>
<organism evidence="14 15">
    <name type="scientific">Electrophorus voltai</name>
    <dbReference type="NCBI Taxonomy" id="2609070"/>
    <lineage>
        <taxon>Eukaryota</taxon>
        <taxon>Metazoa</taxon>
        <taxon>Chordata</taxon>
        <taxon>Craniata</taxon>
        <taxon>Vertebrata</taxon>
        <taxon>Euteleostomi</taxon>
        <taxon>Actinopterygii</taxon>
        <taxon>Neopterygii</taxon>
        <taxon>Teleostei</taxon>
        <taxon>Ostariophysi</taxon>
        <taxon>Gymnotiformes</taxon>
        <taxon>Gymnotoidei</taxon>
        <taxon>Gymnotidae</taxon>
        <taxon>Electrophorus</taxon>
    </lineage>
</organism>
<dbReference type="PANTHER" id="PTHR24247:SF182">
    <property type="entry name" value="MUSCARINIC ACETYLCHOLINE RECEPTOR M1"/>
    <property type="match status" value="1"/>
</dbReference>
<keyword evidence="2 10" id="KW-0812">Transmembrane</keyword>
<keyword evidence="9 11" id="KW-0628">Postsynaptic cell membrane</keyword>
<evidence type="ECO:0000313" key="14">
    <source>
        <dbReference type="EMBL" id="KAK1804431.1"/>
    </source>
</evidence>
<comment type="similarity">
    <text evidence="11">Belongs to the G-protein coupled receptor 1 family. Muscarinic acetylcholine receptor subfamily.</text>
</comment>
<feature type="transmembrane region" description="Helical" evidence="11">
    <location>
        <begin position="31"/>
        <end position="54"/>
    </location>
</feature>
<evidence type="ECO:0000313" key="15">
    <source>
        <dbReference type="Proteomes" id="UP001239994"/>
    </source>
</evidence>
<feature type="region of interest" description="Disordered" evidence="12">
    <location>
        <begin position="229"/>
        <end position="276"/>
    </location>
</feature>
<evidence type="ECO:0000256" key="11">
    <source>
        <dbReference type="RuleBase" id="RU361191"/>
    </source>
</evidence>
<evidence type="ECO:0000256" key="2">
    <source>
        <dbReference type="ARBA" id="ARBA00022692"/>
    </source>
</evidence>
<dbReference type="GO" id="GO:0045211">
    <property type="term" value="C:postsynaptic membrane"/>
    <property type="evidence" value="ECO:0007669"/>
    <property type="project" value="UniProtKB-SubCell"/>
</dbReference>
<keyword evidence="1 11" id="KW-1003">Cell membrane</keyword>
<dbReference type="PANTHER" id="PTHR24247">
    <property type="entry name" value="5-HYDROXYTRYPTAMINE RECEPTOR"/>
    <property type="match status" value="1"/>
</dbReference>
<name>A0AAD8ZTI7_9TELE</name>
<evidence type="ECO:0000256" key="4">
    <source>
        <dbReference type="ARBA" id="ARBA00023018"/>
    </source>
</evidence>
<evidence type="ECO:0000256" key="8">
    <source>
        <dbReference type="ARBA" id="ARBA00023224"/>
    </source>
</evidence>
<dbReference type="InterPro" id="IPR000276">
    <property type="entry name" value="GPCR_Rhodpsn"/>
</dbReference>
<feature type="transmembrane region" description="Helical" evidence="11">
    <location>
        <begin position="409"/>
        <end position="430"/>
    </location>
</feature>
<comment type="function">
    <text evidence="11">The muscarinic acetylcholine receptor mediates various cellular responses, including inhibition of adenylate cyclase, breakdown of phosphoinositides and modulation of potassium channels through the action of G proteins.</text>
</comment>
<comment type="caution">
    <text evidence="14">The sequence shown here is derived from an EMBL/GenBank/DDBJ whole genome shotgun (WGS) entry which is preliminary data.</text>
</comment>
<feature type="transmembrane region" description="Helical" evidence="11">
    <location>
        <begin position="66"/>
        <end position="92"/>
    </location>
</feature>
<dbReference type="FunFam" id="1.20.1070.10:FF:000162">
    <property type="entry name" value="Muscarinic acetylcholine receptor"/>
    <property type="match status" value="1"/>
</dbReference>